<protein>
    <submittedName>
        <fullName evidence="1">Uncharacterized protein</fullName>
    </submittedName>
</protein>
<reference evidence="1" key="3">
    <citation type="submission" date="2015-04" db="UniProtKB">
        <authorList>
            <consortium name="EnsemblPlants"/>
        </authorList>
    </citation>
    <scope>IDENTIFICATION</scope>
</reference>
<accession>A0A0D9WUE6</accession>
<evidence type="ECO:0000313" key="1">
    <source>
        <dbReference type="EnsemblPlants" id="LPERR06G23710.1"/>
    </source>
</evidence>
<sequence length="137" mass="14313">MQNQSGELIHVLAGSSAPTSSSPPPHSHTLHAAAISASTCTSPISSSSAGLPPGGLVAEDTKFIRGLECIDINNLAFVTGQCRLQGVVSLLMGITVGVAYHPLHLLLLLAEETEMPPLPPQLVYSPPLPLFKPWVDS</sequence>
<dbReference type="Gramene" id="LPERR06G23710.1">
    <property type="protein sequence ID" value="LPERR06G23710.1"/>
    <property type="gene ID" value="LPERR06G23710"/>
</dbReference>
<dbReference type="Proteomes" id="UP000032180">
    <property type="component" value="Chromosome 6"/>
</dbReference>
<evidence type="ECO:0000313" key="2">
    <source>
        <dbReference type="Proteomes" id="UP000032180"/>
    </source>
</evidence>
<name>A0A0D9WUE6_9ORYZ</name>
<organism evidence="1 2">
    <name type="scientific">Leersia perrieri</name>
    <dbReference type="NCBI Taxonomy" id="77586"/>
    <lineage>
        <taxon>Eukaryota</taxon>
        <taxon>Viridiplantae</taxon>
        <taxon>Streptophyta</taxon>
        <taxon>Embryophyta</taxon>
        <taxon>Tracheophyta</taxon>
        <taxon>Spermatophyta</taxon>
        <taxon>Magnoliopsida</taxon>
        <taxon>Liliopsida</taxon>
        <taxon>Poales</taxon>
        <taxon>Poaceae</taxon>
        <taxon>BOP clade</taxon>
        <taxon>Oryzoideae</taxon>
        <taxon>Oryzeae</taxon>
        <taxon>Oryzinae</taxon>
        <taxon>Leersia</taxon>
    </lineage>
</organism>
<proteinExistence type="predicted"/>
<dbReference type="AlphaFoldDB" id="A0A0D9WUE6"/>
<keyword evidence="2" id="KW-1185">Reference proteome</keyword>
<dbReference type="EnsemblPlants" id="LPERR06G23710.1">
    <property type="protein sequence ID" value="LPERR06G23710.1"/>
    <property type="gene ID" value="LPERR06G23710"/>
</dbReference>
<reference evidence="1 2" key="1">
    <citation type="submission" date="2012-08" db="EMBL/GenBank/DDBJ databases">
        <title>Oryza genome evolution.</title>
        <authorList>
            <person name="Wing R.A."/>
        </authorList>
    </citation>
    <scope>NUCLEOTIDE SEQUENCE</scope>
</reference>
<reference evidence="2" key="2">
    <citation type="submission" date="2013-12" db="EMBL/GenBank/DDBJ databases">
        <authorList>
            <person name="Yu Y."/>
            <person name="Lee S."/>
            <person name="de Baynast K."/>
            <person name="Wissotski M."/>
            <person name="Liu L."/>
            <person name="Talag J."/>
            <person name="Goicoechea J."/>
            <person name="Angelova A."/>
            <person name="Jetty R."/>
            <person name="Kudrna D."/>
            <person name="Golser W."/>
            <person name="Rivera L."/>
            <person name="Zhang J."/>
            <person name="Wing R."/>
        </authorList>
    </citation>
    <scope>NUCLEOTIDE SEQUENCE</scope>
</reference>
<dbReference type="HOGENOM" id="CLU_1868090_0_0_1"/>